<dbReference type="PROSITE" id="PS51145">
    <property type="entry name" value="ZU5"/>
    <property type="match status" value="1"/>
</dbReference>
<keyword evidence="4" id="KW-0614">Plasmid</keyword>
<dbReference type="PROSITE" id="PS51257">
    <property type="entry name" value="PROKAR_LIPOPROTEIN"/>
    <property type="match status" value="1"/>
</dbReference>
<organism evidence="4 5">
    <name type="scientific">Deinococcus aetherius</name>
    <dbReference type="NCBI Taxonomy" id="200252"/>
    <lineage>
        <taxon>Bacteria</taxon>
        <taxon>Thermotogati</taxon>
        <taxon>Deinococcota</taxon>
        <taxon>Deinococci</taxon>
        <taxon>Deinococcales</taxon>
        <taxon>Deinococcaceae</taxon>
        <taxon>Deinococcus</taxon>
    </lineage>
</organism>
<name>A0ABN6RKX3_9DEIO</name>
<evidence type="ECO:0000313" key="4">
    <source>
        <dbReference type="EMBL" id="BDP43978.1"/>
    </source>
</evidence>
<proteinExistence type="predicted"/>
<dbReference type="Gene3D" id="2.60.220.30">
    <property type="match status" value="1"/>
</dbReference>
<accession>A0ABN6RKX3</accession>
<evidence type="ECO:0000256" key="1">
    <source>
        <dbReference type="SAM" id="MobiDB-lite"/>
    </source>
</evidence>
<evidence type="ECO:0000313" key="5">
    <source>
        <dbReference type="Proteomes" id="UP001064971"/>
    </source>
</evidence>
<gene>
    <name evidence="4" type="ORF">DAETH_39470</name>
</gene>
<dbReference type="Proteomes" id="UP001064971">
    <property type="component" value="Plasmid pDAETH-2"/>
</dbReference>
<feature type="signal peptide" evidence="2">
    <location>
        <begin position="1"/>
        <end position="17"/>
    </location>
</feature>
<dbReference type="EMBL" id="AP026562">
    <property type="protein sequence ID" value="BDP43978.1"/>
    <property type="molecule type" value="Genomic_DNA"/>
</dbReference>
<dbReference type="InterPro" id="IPR000906">
    <property type="entry name" value="ZU5_dom"/>
</dbReference>
<reference evidence="4" key="1">
    <citation type="submission" date="2022-07" db="EMBL/GenBank/DDBJ databases">
        <title>Complete Genome Sequence of the Radioresistant Bacterium Deinococcus aetherius ST0316, Isolated from the Air Dust collected in Lower Stratosphere above Japan.</title>
        <authorList>
            <person name="Satoh K."/>
            <person name="Hagiwara K."/>
            <person name="Katsumata K."/>
            <person name="Kubo A."/>
            <person name="Yokobori S."/>
            <person name="Yamagishi A."/>
            <person name="Oono Y."/>
            <person name="Narumi I."/>
        </authorList>
    </citation>
    <scope>NUCLEOTIDE SEQUENCE</scope>
    <source>
        <strain evidence="4">ST0316</strain>
        <plasmid evidence="4">pDAETH-2</plasmid>
    </source>
</reference>
<feature type="region of interest" description="Disordered" evidence="1">
    <location>
        <begin position="18"/>
        <end position="50"/>
    </location>
</feature>
<feature type="compositionally biased region" description="Pro residues" evidence="1">
    <location>
        <begin position="24"/>
        <end position="44"/>
    </location>
</feature>
<evidence type="ECO:0000259" key="3">
    <source>
        <dbReference type="PROSITE" id="PS51145"/>
    </source>
</evidence>
<feature type="chain" id="PRO_5047474437" description="ZU5 domain-containing protein" evidence="2">
    <location>
        <begin position="18"/>
        <end position="499"/>
    </location>
</feature>
<protein>
    <recommendedName>
        <fullName evidence="3">ZU5 domain-containing protein</fullName>
    </recommendedName>
</protein>
<keyword evidence="5" id="KW-1185">Reference proteome</keyword>
<evidence type="ECO:0000256" key="2">
    <source>
        <dbReference type="SAM" id="SignalP"/>
    </source>
</evidence>
<feature type="domain" description="ZU5" evidence="3">
    <location>
        <begin position="50"/>
        <end position="176"/>
    </location>
</feature>
<geneLocation type="plasmid" evidence="4 5">
    <name>pDAETH-2</name>
</geneLocation>
<sequence>MRTLTALLLGSALLLGACTTTPSTDPPPSTQPPGPSQPVPPSPVGTPVGSPVTAVIGAAGGQLQLPGGSVRIDIPAGALSGDQTVGIQEMTNTAAGGVGRAYRLTPEGTTFAKPVRLTFGYTEEEVVGTAPEALSLGYQDEGGVWRMYRRPTRDPAARTVSVETNHFSTWSMLAGLQLLPHQAKVRVGQIVNLSVVDCTDGTELDPDALTVPMPGGDNYECAPAAIAFTAKNWSVNGAAGGNSSLGTVASGGISGTGVYTAPARKPAQNPVAVSTQVTDLYGQTFTLVSNVTVEDGQAWQGTVTYTETGSRPWVMRDGFEGSGLEKTTQTHTFKVVGVREQDAYNTILLLEQDALAAYEDRGHMEKKIYEICQAFGPKILRHHFIYDRNFYMGGSLKTTIEARLNMSNGRYSLAIIPKDVEMTGQDVTVDIYKDGCAGTTNDRSNNKAMKYPVGPENLRVEGNVDSAHPGTLTGGYEGKGEIFVQPTTYTVSWNLTRAP</sequence>
<dbReference type="RefSeq" id="WP_264778345.1">
    <property type="nucleotide sequence ID" value="NZ_AP026562.1"/>
</dbReference>
<keyword evidence="2" id="KW-0732">Signal</keyword>